<dbReference type="EMBL" id="LPVY01000002">
    <property type="protein sequence ID" value="KZB69076.1"/>
    <property type="molecule type" value="Genomic_DNA"/>
</dbReference>
<evidence type="ECO:0000256" key="6">
    <source>
        <dbReference type="SAM" id="Phobius"/>
    </source>
</evidence>
<keyword evidence="2" id="KW-1003">Cell membrane</keyword>
<proteinExistence type="predicted"/>
<feature type="transmembrane region" description="Helical" evidence="6">
    <location>
        <begin position="207"/>
        <end position="225"/>
    </location>
</feature>
<dbReference type="Proteomes" id="UP000076335">
    <property type="component" value="Unassembled WGS sequence"/>
</dbReference>
<dbReference type="Pfam" id="PF02653">
    <property type="entry name" value="BPD_transp_2"/>
    <property type="match status" value="1"/>
</dbReference>
<dbReference type="InterPro" id="IPR001851">
    <property type="entry name" value="ABC_transp_permease"/>
</dbReference>
<evidence type="ECO:0000256" key="2">
    <source>
        <dbReference type="ARBA" id="ARBA00022475"/>
    </source>
</evidence>
<feature type="transmembrane region" description="Helical" evidence="6">
    <location>
        <begin position="295"/>
        <end position="322"/>
    </location>
</feature>
<comment type="subcellular location">
    <subcellularLocation>
        <location evidence="1">Cell membrane</location>
        <topology evidence="1">Multi-pass membrane protein</topology>
    </subcellularLocation>
</comment>
<evidence type="ECO:0000313" key="7">
    <source>
        <dbReference type="EMBL" id="KZB69076.1"/>
    </source>
</evidence>
<feature type="transmembrane region" description="Helical" evidence="6">
    <location>
        <begin position="155"/>
        <end position="175"/>
    </location>
</feature>
<dbReference type="RefSeq" id="WP_062948089.1">
    <property type="nucleotide sequence ID" value="NZ_LPVY01000002.1"/>
</dbReference>
<evidence type="ECO:0000313" key="8">
    <source>
        <dbReference type="Proteomes" id="UP000076335"/>
    </source>
</evidence>
<dbReference type="GO" id="GO:0005886">
    <property type="term" value="C:plasma membrane"/>
    <property type="evidence" value="ECO:0007669"/>
    <property type="project" value="UniProtKB-SubCell"/>
</dbReference>
<feature type="transmembrane region" description="Helical" evidence="6">
    <location>
        <begin position="334"/>
        <end position="355"/>
    </location>
</feature>
<reference evidence="7 8" key="1">
    <citation type="submission" date="2015-12" db="EMBL/GenBank/DDBJ databases">
        <title>Genome sequence of Thalassospira lucentensis MCCC 1A02072.</title>
        <authorList>
            <person name="Lu L."/>
            <person name="Lai Q."/>
            <person name="Shao Z."/>
            <person name="Qian P."/>
        </authorList>
    </citation>
    <scope>NUCLEOTIDE SEQUENCE [LARGE SCALE GENOMIC DNA]</scope>
    <source>
        <strain evidence="7 8">MCCC 1A02072</strain>
    </source>
</reference>
<keyword evidence="4 6" id="KW-1133">Transmembrane helix</keyword>
<evidence type="ECO:0000256" key="5">
    <source>
        <dbReference type="ARBA" id="ARBA00023136"/>
    </source>
</evidence>
<dbReference type="PANTHER" id="PTHR32196">
    <property type="entry name" value="ABC TRANSPORTER PERMEASE PROTEIN YPHD-RELATED-RELATED"/>
    <property type="match status" value="1"/>
</dbReference>
<evidence type="ECO:0000256" key="4">
    <source>
        <dbReference type="ARBA" id="ARBA00022989"/>
    </source>
</evidence>
<organism evidence="7 8">
    <name type="scientific">Thalassospira lucentensis</name>
    <dbReference type="NCBI Taxonomy" id="168935"/>
    <lineage>
        <taxon>Bacteria</taxon>
        <taxon>Pseudomonadati</taxon>
        <taxon>Pseudomonadota</taxon>
        <taxon>Alphaproteobacteria</taxon>
        <taxon>Rhodospirillales</taxon>
        <taxon>Thalassospiraceae</taxon>
        <taxon>Thalassospira</taxon>
    </lineage>
</organism>
<evidence type="ECO:0000256" key="3">
    <source>
        <dbReference type="ARBA" id="ARBA00022692"/>
    </source>
</evidence>
<dbReference type="AlphaFoldDB" id="A0A154LAZ1"/>
<feature type="transmembrane region" description="Helical" evidence="6">
    <location>
        <begin position="256"/>
        <end position="274"/>
    </location>
</feature>
<feature type="transmembrane region" description="Helical" evidence="6">
    <location>
        <begin position="104"/>
        <end position="123"/>
    </location>
</feature>
<gene>
    <name evidence="7" type="ORF">AUP42_09275</name>
</gene>
<accession>A0A154LAZ1</accession>
<protein>
    <submittedName>
        <fullName evidence="7">ABC transporter permease</fullName>
    </submittedName>
</protein>
<feature type="transmembrane region" description="Helical" evidence="6">
    <location>
        <begin position="78"/>
        <end position="98"/>
    </location>
</feature>
<comment type="caution">
    <text evidence="7">The sequence shown here is derived from an EMBL/GenBank/DDBJ whole genome shotgun (WGS) entry which is preliminary data.</text>
</comment>
<keyword evidence="5 6" id="KW-0472">Membrane</keyword>
<dbReference type="OrthoDB" id="5503349at2"/>
<sequence>MSETARTSRTKQEYEQTLDASDKAVAQFEHKSRNFLDATQHFLHGNPTMVPVIVLVISIIIFGALAGSKFFSPFNLSLIVQQVSIIGILAAAQSLVILTAGIDLSVGAIMVLMSVIMGQLAITLGVPAPLAILIGFVGGILAGMLNGFLVTRIKLPPFIVTLGTWNIFFALNLWLSGAQSIRSQTLDEIAPLLKFFGESIAIGGARITYGSILMLVIFAVLWYILNHTSWGRHVYAIGDDKEAAELSGIRTNRTLIMVYGLAGLVCGIGAWASIGRVGSVSPQSFQEANLQSITAVVIGGISLFGGRGSIIGPLIGALIVGVFNSGLRLVGVDVLWQVFAIGWLTIIAVAIDQWIRKVSS</sequence>
<name>A0A154LAZ1_9PROT</name>
<dbReference type="GO" id="GO:0022857">
    <property type="term" value="F:transmembrane transporter activity"/>
    <property type="evidence" value="ECO:0007669"/>
    <property type="project" value="InterPro"/>
</dbReference>
<evidence type="ECO:0000256" key="1">
    <source>
        <dbReference type="ARBA" id="ARBA00004651"/>
    </source>
</evidence>
<feature type="transmembrane region" description="Helical" evidence="6">
    <location>
        <begin position="48"/>
        <end position="66"/>
    </location>
</feature>
<keyword evidence="3 6" id="KW-0812">Transmembrane</keyword>
<dbReference type="CDD" id="cd06579">
    <property type="entry name" value="TM_PBP1_transp_AraH_like"/>
    <property type="match status" value="1"/>
</dbReference>
<feature type="transmembrane region" description="Helical" evidence="6">
    <location>
        <begin position="130"/>
        <end position="149"/>
    </location>
</feature>